<reference evidence="2 3" key="1">
    <citation type="journal article" date="2018" name="Nat. Ecol. Evol.">
        <title>Shark genomes provide insights into elasmobranch evolution and the origin of vertebrates.</title>
        <authorList>
            <person name="Hara Y"/>
            <person name="Yamaguchi K"/>
            <person name="Onimaru K"/>
            <person name="Kadota M"/>
            <person name="Koyanagi M"/>
            <person name="Keeley SD"/>
            <person name="Tatsumi K"/>
            <person name="Tanaka K"/>
            <person name="Motone F"/>
            <person name="Kageyama Y"/>
            <person name="Nozu R"/>
            <person name="Adachi N"/>
            <person name="Nishimura O"/>
            <person name="Nakagawa R"/>
            <person name="Tanegashima C"/>
            <person name="Kiyatake I"/>
            <person name="Matsumoto R"/>
            <person name="Murakumo K"/>
            <person name="Nishida K"/>
            <person name="Terakita A"/>
            <person name="Kuratani S"/>
            <person name="Sato K"/>
            <person name="Hyodo S Kuraku.S."/>
        </authorList>
    </citation>
    <scope>NUCLEOTIDE SEQUENCE [LARGE SCALE GENOMIC DNA]</scope>
</reference>
<dbReference type="Proteomes" id="UP000287033">
    <property type="component" value="Unassembled WGS sequence"/>
</dbReference>
<feature type="compositionally biased region" description="Basic and acidic residues" evidence="1">
    <location>
        <begin position="64"/>
        <end position="92"/>
    </location>
</feature>
<name>A0A401TN74_CHIPU</name>
<evidence type="ECO:0000313" key="3">
    <source>
        <dbReference type="Proteomes" id="UP000287033"/>
    </source>
</evidence>
<keyword evidence="3" id="KW-1185">Reference proteome</keyword>
<feature type="compositionally biased region" description="Basic and acidic residues" evidence="1">
    <location>
        <begin position="191"/>
        <end position="235"/>
    </location>
</feature>
<feature type="non-terminal residue" evidence="2">
    <location>
        <position position="325"/>
    </location>
</feature>
<proteinExistence type="predicted"/>
<protein>
    <submittedName>
        <fullName evidence="2">Uncharacterized protein</fullName>
    </submittedName>
</protein>
<gene>
    <name evidence="2" type="ORF">chiPu_0028339</name>
</gene>
<sequence length="325" mass="36512">RHQDVEQQRHQGALADAEQDETKKNGNLAPVVAHDEGEPQQRDGAERKAETSDLTRCQSVVEIDDQHRREEDREVERHHRDRCGDRRASLHDLDVERHREVQCSLQRDHREQRIDRAALLRRHDADHDHDRRRRNAQEIERRVGTGERQPPADEIVESEADQNDRAGGEGDANQINLDVGAAAVRLQAKAQQEDDRRHRDQDSERRPPADIGSKHSADHECEHAGSRTRRAERAEGRGLLAPGIIASEAKQSIVFPMPSDGLLRRFAPRNDGNRAATAEPLIDIRELVQRCAEDQARLADQRGSTHGAAGVSEGAGDADADRRGS</sequence>
<evidence type="ECO:0000313" key="2">
    <source>
        <dbReference type="EMBL" id="GCC44084.1"/>
    </source>
</evidence>
<dbReference type="EMBL" id="BEZZ01129473">
    <property type="protein sequence ID" value="GCC44084.1"/>
    <property type="molecule type" value="Genomic_DNA"/>
</dbReference>
<feature type="compositionally biased region" description="Basic and acidic residues" evidence="1">
    <location>
        <begin position="33"/>
        <end position="53"/>
    </location>
</feature>
<feature type="region of interest" description="Disordered" evidence="1">
    <location>
        <begin position="119"/>
        <end position="173"/>
    </location>
</feature>
<feature type="non-terminal residue" evidence="2">
    <location>
        <position position="1"/>
    </location>
</feature>
<dbReference type="AlphaFoldDB" id="A0A401TN74"/>
<accession>A0A401TN74</accession>
<comment type="caution">
    <text evidence="2">The sequence shown here is derived from an EMBL/GenBank/DDBJ whole genome shotgun (WGS) entry which is preliminary data.</text>
</comment>
<evidence type="ECO:0000256" key="1">
    <source>
        <dbReference type="SAM" id="MobiDB-lite"/>
    </source>
</evidence>
<feature type="region of interest" description="Disordered" evidence="1">
    <location>
        <begin position="187"/>
        <end position="235"/>
    </location>
</feature>
<organism evidence="2 3">
    <name type="scientific">Chiloscyllium punctatum</name>
    <name type="common">Brownbanded bambooshark</name>
    <name type="synonym">Hemiscyllium punctatum</name>
    <dbReference type="NCBI Taxonomy" id="137246"/>
    <lineage>
        <taxon>Eukaryota</taxon>
        <taxon>Metazoa</taxon>
        <taxon>Chordata</taxon>
        <taxon>Craniata</taxon>
        <taxon>Vertebrata</taxon>
        <taxon>Chondrichthyes</taxon>
        <taxon>Elasmobranchii</taxon>
        <taxon>Galeomorphii</taxon>
        <taxon>Galeoidea</taxon>
        <taxon>Orectolobiformes</taxon>
        <taxon>Hemiscylliidae</taxon>
        <taxon>Chiloscyllium</taxon>
    </lineage>
</organism>
<feature type="compositionally biased region" description="Basic and acidic residues" evidence="1">
    <location>
        <begin position="119"/>
        <end position="145"/>
    </location>
</feature>
<feature type="region of interest" description="Disordered" evidence="1">
    <location>
        <begin position="1"/>
        <end position="92"/>
    </location>
</feature>
<feature type="region of interest" description="Disordered" evidence="1">
    <location>
        <begin position="298"/>
        <end position="325"/>
    </location>
</feature>